<evidence type="ECO:0000313" key="3">
    <source>
        <dbReference type="EMBL" id="OGB85116.1"/>
    </source>
</evidence>
<dbReference type="InterPro" id="IPR019606">
    <property type="entry name" value="GerMN"/>
</dbReference>
<evidence type="ECO:0000313" key="4">
    <source>
        <dbReference type="Proteomes" id="UP000179010"/>
    </source>
</evidence>
<dbReference type="STRING" id="1798539.A2994_03725"/>
<comment type="caution">
    <text evidence="3">The sequence shown here is derived from an EMBL/GenBank/DDBJ whole genome shotgun (WGS) entry which is preliminary data.</text>
</comment>
<dbReference type="Proteomes" id="UP000179010">
    <property type="component" value="Unassembled WGS sequence"/>
</dbReference>
<dbReference type="EMBL" id="METE01000010">
    <property type="protein sequence ID" value="OGB85116.1"/>
    <property type="molecule type" value="Genomic_DNA"/>
</dbReference>
<dbReference type="Pfam" id="PF10646">
    <property type="entry name" value="Germane"/>
    <property type="match status" value="1"/>
</dbReference>
<feature type="transmembrane region" description="Helical" evidence="1">
    <location>
        <begin position="12"/>
        <end position="29"/>
    </location>
</feature>
<organism evidence="3 4">
    <name type="scientific">candidate division Kazan bacterium RIFCSPLOWO2_01_FULL_48_13</name>
    <dbReference type="NCBI Taxonomy" id="1798539"/>
    <lineage>
        <taxon>Bacteria</taxon>
        <taxon>Bacteria division Kazan-3B-28</taxon>
    </lineage>
</organism>
<sequence>MKKKSKNNVSLWWTLSIIPLVLLGVWIYTTTMQLRDPSTIVSSDTQTVLVYYAVSTETDFEFVAVERDVPKTDSINALALSALQEWIKGPTETQLSQGMNNVLNYGVVVNSVAIENGQAVIDFNESFDTPMGGSARVTVISQSIQKIMRQFGVEGMNNIKLTINNSEREAVLEP</sequence>
<reference evidence="3 4" key="1">
    <citation type="journal article" date="2016" name="Nat. Commun.">
        <title>Thousands of microbial genomes shed light on interconnected biogeochemical processes in an aquifer system.</title>
        <authorList>
            <person name="Anantharaman K."/>
            <person name="Brown C.T."/>
            <person name="Hug L.A."/>
            <person name="Sharon I."/>
            <person name="Castelle C.J."/>
            <person name="Probst A.J."/>
            <person name="Thomas B.C."/>
            <person name="Singh A."/>
            <person name="Wilkins M.J."/>
            <person name="Karaoz U."/>
            <person name="Brodie E.L."/>
            <person name="Williams K.H."/>
            <person name="Hubbard S.S."/>
            <person name="Banfield J.F."/>
        </authorList>
    </citation>
    <scope>NUCLEOTIDE SEQUENCE [LARGE SCALE GENOMIC DNA]</scope>
</reference>
<evidence type="ECO:0000256" key="1">
    <source>
        <dbReference type="SAM" id="Phobius"/>
    </source>
</evidence>
<dbReference type="AlphaFoldDB" id="A0A1F4PNE2"/>
<dbReference type="SMART" id="SM00909">
    <property type="entry name" value="Germane"/>
    <property type="match status" value="1"/>
</dbReference>
<gene>
    <name evidence="3" type="ORF">A2994_03725</name>
</gene>
<keyword evidence="1" id="KW-1133">Transmembrane helix</keyword>
<proteinExistence type="predicted"/>
<protein>
    <recommendedName>
        <fullName evidence="2">GerMN domain-containing protein</fullName>
    </recommendedName>
</protein>
<name>A0A1F4PNE2_UNCK3</name>
<keyword evidence="1" id="KW-0472">Membrane</keyword>
<accession>A0A1F4PNE2</accession>
<evidence type="ECO:0000259" key="2">
    <source>
        <dbReference type="SMART" id="SM00909"/>
    </source>
</evidence>
<feature type="domain" description="GerMN" evidence="2">
    <location>
        <begin position="79"/>
        <end position="172"/>
    </location>
</feature>
<keyword evidence="1" id="KW-0812">Transmembrane</keyword>